<organism evidence="2 3">
    <name type="scientific">Anaeromyxobacter paludicola</name>
    <dbReference type="NCBI Taxonomy" id="2918171"/>
    <lineage>
        <taxon>Bacteria</taxon>
        <taxon>Pseudomonadati</taxon>
        <taxon>Myxococcota</taxon>
        <taxon>Myxococcia</taxon>
        <taxon>Myxococcales</taxon>
        <taxon>Cystobacterineae</taxon>
        <taxon>Anaeromyxobacteraceae</taxon>
        <taxon>Anaeromyxobacter</taxon>
    </lineage>
</organism>
<evidence type="ECO:0000259" key="1">
    <source>
        <dbReference type="Pfam" id="PF00899"/>
    </source>
</evidence>
<dbReference type="GO" id="GO:0016779">
    <property type="term" value="F:nucleotidyltransferase activity"/>
    <property type="evidence" value="ECO:0007669"/>
    <property type="project" value="UniProtKB-KW"/>
</dbReference>
<keyword evidence="2" id="KW-0808">Transferase</keyword>
<keyword evidence="2" id="KW-0548">Nucleotidyltransferase</keyword>
<proteinExistence type="predicted"/>
<gene>
    <name evidence="2" type="primary">thiF_1</name>
    <name evidence="2" type="ORF">AMPC_31700</name>
</gene>
<dbReference type="InterPro" id="IPR035985">
    <property type="entry name" value="Ubiquitin-activating_enz"/>
</dbReference>
<dbReference type="Pfam" id="PF00899">
    <property type="entry name" value="ThiF"/>
    <property type="match status" value="1"/>
</dbReference>
<dbReference type="Proteomes" id="UP001162734">
    <property type="component" value="Chromosome"/>
</dbReference>
<feature type="domain" description="THIF-type NAD/FAD binding fold" evidence="1">
    <location>
        <begin position="11"/>
        <end position="198"/>
    </location>
</feature>
<accession>A0ABN6NDE5</accession>
<reference evidence="3" key="1">
    <citation type="journal article" date="2022" name="Int. J. Syst. Evol. Microbiol.">
        <title>Anaeromyxobacter oryzae sp. nov., Anaeromyxobacter diazotrophicus sp. nov. and Anaeromyxobacter paludicola sp. nov., isolated from paddy soils.</title>
        <authorList>
            <person name="Itoh H."/>
            <person name="Xu Z."/>
            <person name="Mise K."/>
            <person name="Masuda Y."/>
            <person name="Ushijima N."/>
            <person name="Hayakawa C."/>
            <person name="Shiratori Y."/>
            <person name="Senoo K."/>
        </authorList>
    </citation>
    <scope>NUCLEOTIDE SEQUENCE [LARGE SCALE GENOMIC DNA]</scope>
    <source>
        <strain evidence="3">Red630</strain>
    </source>
</reference>
<evidence type="ECO:0000313" key="3">
    <source>
        <dbReference type="Proteomes" id="UP001162734"/>
    </source>
</evidence>
<dbReference type="SUPFAM" id="SSF69572">
    <property type="entry name" value="Activating enzymes of the ubiquitin-like proteins"/>
    <property type="match status" value="1"/>
</dbReference>
<keyword evidence="3" id="KW-1185">Reference proteome</keyword>
<dbReference type="EMBL" id="AP025592">
    <property type="protein sequence ID" value="BDG10057.1"/>
    <property type="molecule type" value="Genomic_DNA"/>
</dbReference>
<protein>
    <submittedName>
        <fullName evidence="2">Thiazole biosynthesis adenylyltransferase ThiF</fullName>
    </submittedName>
</protein>
<evidence type="ECO:0000313" key="2">
    <source>
        <dbReference type="EMBL" id="BDG10057.1"/>
    </source>
</evidence>
<dbReference type="Gene3D" id="3.40.50.720">
    <property type="entry name" value="NAD(P)-binding Rossmann-like Domain"/>
    <property type="match status" value="1"/>
</dbReference>
<name>A0ABN6NDE5_9BACT</name>
<dbReference type="RefSeq" id="WP_248342451.1">
    <property type="nucleotide sequence ID" value="NZ_AP025592.1"/>
</dbReference>
<sequence>MPLSEAEAARYARHLSLPGFVPVTQEFLRAARVHVVGAGEVAGPALLYLAAAGVGTLLVDDPQDLGPEDAASWLYGAGRPGEPRVLAAMAAVRAGTSLCKARPYATGSEPTAALVCAASPAIARAAAAQARLAGLPHVVALADGDDGEVVTVPAGAPCYQCATRLASGMTARPGASAAALGALAALELVQLLAGVADGRAGRRIDLEAGMPQVSATVRVAACACGRTRKS</sequence>
<dbReference type="InterPro" id="IPR000594">
    <property type="entry name" value="ThiF_NAD_FAD-bd"/>
</dbReference>